<dbReference type="Gene3D" id="3.40.50.150">
    <property type="entry name" value="Vaccinia Virus protein VP39"/>
    <property type="match status" value="1"/>
</dbReference>
<dbReference type="AlphaFoldDB" id="A0A0F6RDD5"/>
<dbReference type="RefSeq" id="WP_046561833.1">
    <property type="nucleotide sequence ID" value="NZ_CP010975.1"/>
</dbReference>
<name>A0A0F6RDD5_9GAMM</name>
<proteinExistence type="predicted"/>
<dbReference type="InterPro" id="IPR029063">
    <property type="entry name" value="SAM-dependent_MTases_sf"/>
</dbReference>
<dbReference type="PATRIC" id="fig|914150.5.peg.1901"/>
<dbReference type="Pfam" id="PF13489">
    <property type="entry name" value="Methyltransf_23"/>
    <property type="match status" value="1"/>
</dbReference>
<dbReference type="GO" id="GO:0008168">
    <property type="term" value="F:methyltransferase activity"/>
    <property type="evidence" value="ECO:0007669"/>
    <property type="project" value="UniProtKB-KW"/>
</dbReference>
<dbReference type="HOGENOM" id="CLU_063353_0_0_6"/>
<gene>
    <name evidence="1" type="ORF">TQ33_1875</name>
</gene>
<sequence length="212" mass="24374">MTIACPLCLSVQTEGYFQDKIRSYLACSSCYLIFVPEKYHLDNLQEKAIYDFHQNSPEDFGYQQFLNKLLIPLTSKLPTAAKGLDFGCGPGPTIKPMLESKGYHVSNYDLYYPSDEGALQSHYDFITCTEAIEHFNQPRKELMLMDSLLKPQGVLGFMTKRSTGKEAFANWHYKNDQTHICFFSEETFQWIADWLGYSLEFPGKDTAILRKP</sequence>
<dbReference type="SUPFAM" id="SSF53335">
    <property type="entry name" value="S-adenosyl-L-methionine-dependent methyltransferases"/>
    <property type="match status" value="1"/>
</dbReference>
<accession>A0A0F6RDD5</accession>
<keyword evidence="2" id="KW-1185">Reference proteome</keyword>
<evidence type="ECO:0000313" key="2">
    <source>
        <dbReference type="Proteomes" id="UP000034071"/>
    </source>
</evidence>
<dbReference type="EMBL" id="CP010975">
    <property type="protein sequence ID" value="AKE52811.1"/>
    <property type="molecule type" value="Genomic_DNA"/>
</dbReference>
<dbReference type="STRING" id="914150.TQ33_1875"/>
<reference evidence="1 2" key="1">
    <citation type="submission" date="2015-02" db="EMBL/GenBank/DDBJ databases">
        <title>Complete genome sequence of Kangiella geojedonensis strain YCS-5T.</title>
        <authorList>
            <person name="Kim K.M."/>
        </authorList>
    </citation>
    <scope>NUCLEOTIDE SEQUENCE [LARGE SCALE GENOMIC DNA]</scope>
    <source>
        <strain evidence="1 2">YCS-5</strain>
    </source>
</reference>
<organism evidence="1 2">
    <name type="scientific">Kangiella geojedonensis</name>
    <dbReference type="NCBI Taxonomy" id="914150"/>
    <lineage>
        <taxon>Bacteria</taxon>
        <taxon>Pseudomonadati</taxon>
        <taxon>Pseudomonadota</taxon>
        <taxon>Gammaproteobacteria</taxon>
        <taxon>Kangiellales</taxon>
        <taxon>Kangiellaceae</taxon>
        <taxon>Kangiella</taxon>
    </lineage>
</organism>
<dbReference type="OrthoDB" id="9791944at2"/>
<keyword evidence="1" id="KW-0808">Transferase</keyword>
<evidence type="ECO:0000313" key="1">
    <source>
        <dbReference type="EMBL" id="AKE52811.1"/>
    </source>
</evidence>
<dbReference type="KEGG" id="kge:TQ33_1875"/>
<protein>
    <submittedName>
        <fullName evidence="1">Methyltransferase-related protein</fullName>
    </submittedName>
</protein>
<dbReference type="Proteomes" id="UP000034071">
    <property type="component" value="Chromosome"/>
</dbReference>
<dbReference type="GO" id="GO:0032259">
    <property type="term" value="P:methylation"/>
    <property type="evidence" value="ECO:0007669"/>
    <property type="project" value="UniProtKB-KW"/>
</dbReference>
<keyword evidence="1" id="KW-0489">Methyltransferase</keyword>